<proteinExistence type="predicted"/>
<dbReference type="SMART" id="SM00739">
    <property type="entry name" value="KOW"/>
    <property type="match status" value="3"/>
</dbReference>
<keyword evidence="4" id="KW-1185">Reference proteome</keyword>
<dbReference type="InterPro" id="IPR041978">
    <property type="entry name" value="KOW_Spt5_5"/>
</dbReference>
<dbReference type="InterPro" id="IPR014722">
    <property type="entry name" value="Rib_uL2_dom2"/>
</dbReference>
<feature type="compositionally biased region" description="Pro residues" evidence="1">
    <location>
        <begin position="237"/>
        <end position="248"/>
    </location>
</feature>
<gene>
    <name evidence="3" type="ORF">LACBIDRAFT_298242</name>
</gene>
<evidence type="ECO:0000313" key="3">
    <source>
        <dbReference type="EMBL" id="EDR07740.1"/>
    </source>
</evidence>
<reference evidence="3 4" key="1">
    <citation type="journal article" date="2008" name="Nature">
        <title>The genome of Laccaria bicolor provides insights into mycorrhizal symbiosis.</title>
        <authorList>
            <person name="Martin F."/>
            <person name="Aerts A."/>
            <person name="Ahren D."/>
            <person name="Brun A."/>
            <person name="Danchin E.G.J."/>
            <person name="Duchaussoy F."/>
            <person name="Gibon J."/>
            <person name="Kohler A."/>
            <person name="Lindquist E."/>
            <person name="Pereda V."/>
            <person name="Salamov A."/>
            <person name="Shapiro H.J."/>
            <person name="Wuyts J."/>
            <person name="Blaudez D."/>
            <person name="Buee M."/>
            <person name="Brokstein P."/>
            <person name="Canbaeck B."/>
            <person name="Cohen D."/>
            <person name="Courty P.E."/>
            <person name="Coutinho P.M."/>
            <person name="Delaruelle C."/>
            <person name="Detter J.C."/>
            <person name="Deveau A."/>
            <person name="DiFazio S."/>
            <person name="Duplessis S."/>
            <person name="Fraissinet-Tachet L."/>
            <person name="Lucic E."/>
            <person name="Frey-Klett P."/>
            <person name="Fourrey C."/>
            <person name="Feussner I."/>
            <person name="Gay G."/>
            <person name="Grimwood J."/>
            <person name="Hoegger P.J."/>
            <person name="Jain P."/>
            <person name="Kilaru S."/>
            <person name="Labbe J."/>
            <person name="Lin Y.C."/>
            <person name="Legue V."/>
            <person name="Le Tacon F."/>
            <person name="Marmeisse R."/>
            <person name="Melayah D."/>
            <person name="Montanini B."/>
            <person name="Muratet M."/>
            <person name="Nehls U."/>
            <person name="Niculita-Hirzel H."/>
            <person name="Oudot-Le Secq M.P."/>
            <person name="Peter M."/>
            <person name="Quesneville H."/>
            <person name="Rajashekar B."/>
            <person name="Reich M."/>
            <person name="Rouhier N."/>
            <person name="Schmutz J."/>
            <person name="Yin T."/>
            <person name="Chalot M."/>
            <person name="Henrissat B."/>
            <person name="Kuees U."/>
            <person name="Lucas S."/>
            <person name="Van de Peer Y."/>
            <person name="Podila G.K."/>
            <person name="Polle A."/>
            <person name="Pukkila P.J."/>
            <person name="Richardson P.M."/>
            <person name="Rouze P."/>
            <person name="Sanders I.R."/>
            <person name="Stajich J.E."/>
            <person name="Tunlid A."/>
            <person name="Tuskan G."/>
            <person name="Grigoriev I.V."/>
        </authorList>
    </citation>
    <scope>NUCLEOTIDE SEQUENCE [LARGE SCALE GENOMIC DNA]</scope>
    <source>
        <strain evidence="4">S238N-H82 / ATCC MYA-4686</strain>
    </source>
</reference>
<evidence type="ECO:0000259" key="2">
    <source>
        <dbReference type="SMART" id="SM00739"/>
    </source>
</evidence>
<dbReference type="GeneID" id="6077109"/>
<accession>B0DCJ5</accession>
<dbReference type="OrthoDB" id="3070974at2759"/>
<dbReference type="InterPro" id="IPR008991">
    <property type="entry name" value="Translation_prot_SH3-like_sf"/>
</dbReference>
<name>B0DCJ5_LACBS</name>
<dbReference type="HOGENOM" id="CLU_1030829_0_0_1"/>
<feature type="domain" description="KOW" evidence="2">
    <location>
        <begin position="8"/>
        <end position="35"/>
    </location>
</feature>
<dbReference type="KEGG" id="lbc:LACBIDRAFT_298242"/>
<dbReference type="GO" id="GO:0003735">
    <property type="term" value="F:structural constituent of ribosome"/>
    <property type="evidence" value="ECO:0007669"/>
    <property type="project" value="InterPro"/>
</dbReference>
<dbReference type="Proteomes" id="UP000001194">
    <property type="component" value="Unassembled WGS sequence"/>
</dbReference>
<feature type="domain" description="KOW" evidence="2">
    <location>
        <begin position="58"/>
        <end position="85"/>
    </location>
</feature>
<dbReference type="InParanoid" id="B0DCJ5"/>
<dbReference type="AlphaFoldDB" id="B0DCJ5"/>
<sequence length="276" mass="29560">MMKMATHVFRLEDAVKIIEGDKKGLFGRISKIKGNEADVFLPENGLTSTLPLSSLRKNIKVGDAVRVTAGVHQGFIGWVVNKDNDKTGNEVGVSPGIVQFFTPAFHYNATATDSKLPLMAAQKDAMKGDPNSHLIGKHVTVTQGNFKNYRGHIKSMMGDGRVLVELGAQLHRPEPFKISSLHLNMDAGLFPVTSLPLVLMAGPSSDYLPSPNTANPALKNVTPLPIPYPHMLHTAPPEVPATPLPNPGDIPASPAWNPSSCTPRPGNDGGNIQTTT</sequence>
<evidence type="ECO:0000256" key="1">
    <source>
        <dbReference type="SAM" id="MobiDB-lite"/>
    </source>
</evidence>
<dbReference type="GO" id="GO:0006412">
    <property type="term" value="P:translation"/>
    <property type="evidence" value="ECO:0007669"/>
    <property type="project" value="InterPro"/>
</dbReference>
<dbReference type="RefSeq" id="XP_001881529.1">
    <property type="nucleotide sequence ID" value="XM_001881494.1"/>
</dbReference>
<protein>
    <submittedName>
        <fullName evidence="3">Predicted protein</fullName>
    </submittedName>
</protein>
<dbReference type="InterPro" id="IPR005824">
    <property type="entry name" value="KOW"/>
</dbReference>
<organism evidence="4">
    <name type="scientific">Laccaria bicolor (strain S238N-H82 / ATCC MYA-4686)</name>
    <name type="common">Bicoloured deceiver</name>
    <name type="synonym">Laccaria laccata var. bicolor</name>
    <dbReference type="NCBI Taxonomy" id="486041"/>
    <lineage>
        <taxon>Eukaryota</taxon>
        <taxon>Fungi</taxon>
        <taxon>Dikarya</taxon>
        <taxon>Basidiomycota</taxon>
        <taxon>Agaricomycotina</taxon>
        <taxon>Agaricomycetes</taxon>
        <taxon>Agaricomycetidae</taxon>
        <taxon>Agaricales</taxon>
        <taxon>Agaricineae</taxon>
        <taxon>Hydnangiaceae</taxon>
        <taxon>Laccaria</taxon>
    </lineage>
</organism>
<dbReference type="STRING" id="486041.B0DCJ5"/>
<feature type="domain" description="KOW" evidence="2">
    <location>
        <begin position="132"/>
        <end position="159"/>
    </location>
</feature>
<feature type="region of interest" description="Disordered" evidence="1">
    <location>
        <begin position="237"/>
        <end position="276"/>
    </location>
</feature>
<dbReference type="SUPFAM" id="SSF50104">
    <property type="entry name" value="Translation proteins SH3-like domain"/>
    <property type="match status" value="1"/>
</dbReference>
<dbReference type="Pfam" id="PF23290">
    <property type="entry name" value="KOW5_SPT5"/>
    <property type="match status" value="1"/>
</dbReference>
<evidence type="ECO:0000313" key="4">
    <source>
        <dbReference type="Proteomes" id="UP000001194"/>
    </source>
</evidence>
<dbReference type="Gene3D" id="2.30.30.30">
    <property type="match status" value="2"/>
</dbReference>
<dbReference type="GO" id="GO:0005840">
    <property type="term" value="C:ribosome"/>
    <property type="evidence" value="ECO:0007669"/>
    <property type="project" value="InterPro"/>
</dbReference>
<dbReference type="InterPro" id="IPR005825">
    <property type="entry name" value="Ribosomal_uL24_CS"/>
</dbReference>
<dbReference type="PROSITE" id="PS01108">
    <property type="entry name" value="RIBOSOMAL_L24"/>
    <property type="match status" value="1"/>
</dbReference>
<dbReference type="EMBL" id="DS547103">
    <property type="protein sequence ID" value="EDR07740.1"/>
    <property type="molecule type" value="Genomic_DNA"/>
</dbReference>